<dbReference type="EMBL" id="JAMYWD010000012">
    <property type="protein sequence ID" value="KAJ4950934.1"/>
    <property type="molecule type" value="Genomic_DNA"/>
</dbReference>
<comment type="subcellular location">
    <subcellularLocation>
        <location evidence="2">Nucleus</location>
    </subcellularLocation>
</comment>
<proteinExistence type="inferred from homology"/>
<keyword evidence="2" id="KW-0539">Nucleus</keyword>
<dbReference type="Proteomes" id="UP001141806">
    <property type="component" value="Unassembled WGS sequence"/>
</dbReference>
<dbReference type="InterPro" id="IPR010399">
    <property type="entry name" value="Tify_dom"/>
</dbReference>
<dbReference type="Pfam" id="PF09425">
    <property type="entry name" value="Jas_motif"/>
    <property type="match status" value="1"/>
</dbReference>
<evidence type="ECO:0000313" key="5">
    <source>
        <dbReference type="Proteomes" id="UP001141806"/>
    </source>
</evidence>
<comment type="similarity">
    <text evidence="1 2">Belongs to the TIFY/JAZ family.</text>
</comment>
<name>A0A9Q0GSI4_9MAGN</name>
<evidence type="ECO:0000313" key="4">
    <source>
        <dbReference type="EMBL" id="KAJ4950934.1"/>
    </source>
</evidence>
<dbReference type="InterPro" id="IPR040390">
    <property type="entry name" value="TIFY/JAZ"/>
</dbReference>
<sequence length="260" mass="28509">MSSSSDNSESGNYFGRKMIRKSEKPNFSQTCSLLSQYLKETGSFGDLMNLGVTCNLEGKGKPETCPQTVTTMNLLPNLEISSEATSISEATMTANRNFQAMDLFPQHTGFGRHQSSSIPTEDGQKTANLRSATAPQMTIFYAGKVMVFDEISADKASEIMLLATNGISQKLNSFASTSGNDQLNLNTFPSSISNLVPTSVTNQDRLKLSPQTNVSDLPIARKDSLRRFFEKRKDRIIAKAPYPPVNYSALNSSKQTDSKM</sequence>
<keyword evidence="2" id="KW-1184">Jasmonic acid signaling pathway</keyword>
<evidence type="ECO:0000256" key="1">
    <source>
        <dbReference type="ARBA" id="ARBA00008614"/>
    </source>
</evidence>
<dbReference type="SMART" id="SM00979">
    <property type="entry name" value="TIFY"/>
    <property type="match status" value="1"/>
</dbReference>
<reference evidence="4" key="1">
    <citation type="journal article" date="2023" name="Plant J.">
        <title>The genome of the king protea, Protea cynaroides.</title>
        <authorList>
            <person name="Chang J."/>
            <person name="Duong T.A."/>
            <person name="Schoeman C."/>
            <person name="Ma X."/>
            <person name="Roodt D."/>
            <person name="Barker N."/>
            <person name="Li Z."/>
            <person name="Van de Peer Y."/>
            <person name="Mizrachi E."/>
        </authorList>
    </citation>
    <scope>NUCLEOTIDE SEQUENCE</scope>
    <source>
        <tissue evidence="4">Young leaves</tissue>
    </source>
</reference>
<evidence type="ECO:0000259" key="3">
    <source>
        <dbReference type="PROSITE" id="PS51320"/>
    </source>
</evidence>
<dbReference type="PANTHER" id="PTHR33077:SF140">
    <property type="entry name" value="PROTEIN TIFY 10B"/>
    <property type="match status" value="1"/>
</dbReference>
<dbReference type="Pfam" id="PF06200">
    <property type="entry name" value="tify"/>
    <property type="match status" value="1"/>
</dbReference>
<keyword evidence="5" id="KW-1185">Reference proteome</keyword>
<evidence type="ECO:0000256" key="2">
    <source>
        <dbReference type="RuleBase" id="RU369065"/>
    </source>
</evidence>
<feature type="domain" description="Tify" evidence="3">
    <location>
        <begin position="130"/>
        <end position="165"/>
    </location>
</feature>
<comment type="function">
    <text evidence="2">Repressor of jasmonate responses.</text>
</comment>
<dbReference type="GO" id="GO:0031347">
    <property type="term" value="P:regulation of defense response"/>
    <property type="evidence" value="ECO:0007669"/>
    <property type="project" value="UniProtKB-UniRule"/>
</dbReference>
<protein>
    <recommendedName>
        <fullName evidence="2">Protein TIFY</fullName>
    </recommendedName>
    <alternativeName>
        <fullName evidence="2">Jasmonate ZIM domain-containing protein</fullName>
    </alternativeName>
</protein>
<dbReference type="InterPro" id="IPR018467">
    <property type="entry name" value="CCT_CS"/>
</dbReference>
<comment type="domain">
    <text evidence="2">The jas domain is required for interaction with COI1.</text>
</comment>
<dbReference type="PANTHER" id="PTHR33077">
    <property type="entry name" value="PROTEIN TIFY 4A-RELATED-RELATED"/>
    <property type="match status" value="1"/>
</dbReference>
<dbReference type="OrthoDB" id="1937734at2759"/>
<dbReference type="GO" id="GO:0005634">
    <property type="term" value="C:nucleus"/>
    <property type="evidence" value="ECO:0007669"/>
    <property type="project" value="UniProtKB-SubCell"/>
</dbReference>
<dbReference type="PROSITE" id="PS51320">
    <property type="entry name" value="TIFY"/>
    <property type="match status" value="1"/>
</dbReference>
<dbReference type="GO" id="GO:0009611">
    <property type="term" value="P:response to wounding"/>
    <property type="evidence" value="ECO:0007669"/>
    <property type="project" value="UniProtKB-UniRule"/>
</dbReference>
<dbReference type="GO" id="GO:2000022">
    <property type="term" value="P:regulation of jasmonic acid mediated signaling pathway"/>
    <property type="evidence" value="ECO:0007669"/>
    <property type="project" value="UniProtKB-UniRule"/>
</dbReference>
<gene>
    <name evidence="4" type="ORF">NE237_027766</name>
</gene>
<comment type="caution">
    <text evidence="4">The sequence shown here is derived from an EMBL/GenBank/DDBJ whole genome shotgun (WGS) entry which is preliminary data.</text>
</comment>
<organism evidence="4 5">
    <name type="scientific">Protea cynaroides</name>
    <dbReference type="NCBI Taxonomy" id="273540"/>
    <lineage>
        <taxon>Eukaryota</taxon>
        <taxon>Viridiplantae</taxon>
        <taxon>Streptophyta</taxon>
        <taxon>Embryophyta</taxon>
        <taxon>Tracheophyta</taxon>
        <taxon>Spermatophyta</taxon>
        <taxon>Magnoliopsida</taxon>
        <taxon>Proteales</taxon>
        <taxon>Proteaceae</taxon>
        <taxon>Protea</taxon>
    </lineage>
</organism>
<dbReference type="AlphaFoldDB" id="A0A9Q0GSI4"/>
<accession>A0A9Q0GSI4</accession>